<dbReference type="Gene3D" id="3.80.10.10">
    <property type="entry name" value="Ribonuclease Inhibitor"/>
    <property type="match status" value="2"/>
</dbReference>
<dbReference type="EMBL" id="BMAO01033079">
    <property type="protein sequence ID" value="GFQ86870.1"/>
    <property type="molecule type" value="Genomic_DNA"/>
</dbReference>
<gene>
    <name evidence="1" type="primary">AVEN_43707_1</name>
    <name evidence="1" type="ORF">TNCT_690231</name>
</gene>
<protein>
    <submittedName>
        <fullName evidence="1">Uncharacterized protein</fullName>
    </submittedName>
</protein>
<evidence type="ECO:0000313" key="1">
    <source>
        <dbReference type="EMBL" id="GFQ86870.1"/>
    </source>
</evidence>
<name>A0A8X6KUB2_TRICU</name>
<sequence>MIYTPYWHFVTTLAIEQGIEKIDFDLSIAAKFEKAVVFGKKVLLKLQNLKILHLHSYGDDTILEMLPSCCAKLEELSMIMSCITEKGLISLCKKENNGDETHSLNLKVIDLTGIIQINDGVSYLLKNMPSLELVVYQDLPLVLSNMYKHDVHKASKDKYNLTSFTLPYDYTSKCFPRIQDTLSIISMCCPCIKVLSVPIEIKQDLESISKLSELEDFSAVDISLTSDLDLNWFLKQKGGTLKQFKIRGFRISVDILVESCPNLESFTFGNTCFRLSDPNINLKPLNNLNELSVISMHYNNNSKQAAIDILNCSPKLEYLAFFDCDFKHDDELCTKFIKSLENYNLHFLKFDTCVLDMPLLQIIILSCFSLKILVLDQCYDLHGCNMEALYEFSLLLKSEVEIFWRK</sequence>
<comment type="caution">
    <text evidence="1">The sequence shown here is derived from an EMBL/GenBank/DDBJ whole genome shotgun (WGS) entry which is preliminary data.</text>
</comment>
<evidence type="ECO:0000313" key="2">
    <source>
        <dbReference type="Proteomes" id="UP000887116"/>
    </source>
</evidence>
<organism evidence="1 2">
    <name type="scientific">Trichonephila clavata</name>
    <name type="common">Joro spider</name>
    <name type="synonym">Nephila clavata</name>
    <dbReference type="NCBI Taxonomy" id="2740835"/>
    <lineage>
        <taxon>Eukaryota</taxon>
        <taxon>Metazoa</taxon>
        <taxon>Ecdysozoa</taxon>
        <taxon>Arthropoda</taxon>
        <taxon>Chelicerata</taxon>
        <taxon>Arachnida</taxon>
        <taxon>Araneae</taxon>
        <taxon>Araneomorphae</taxon>
        <taxon>Entelegynae</taxon>
        <taxon>Araneoidea</taxon>
        <taxon>Nephilidae</taxon>
        <taxon>Trichonephila</taxon>
    </lineage>
</organism>
<dbReference type="SUPFAM" id="SSF52047">
    <property type="entry name" value="RNI-like"/>
    <property type="match status" value="1"/>
</dbReference>
<accession>A0A8X6KUB2</accession>
<dbReference type="OrthoDB" id="6422937at2759"/>
<proteinExistence type="predicted"/>
<reference evidence="1" key="1">
    <citation type="submission" date="2020-07" db="EMBL/GenBank/DDBJ databases">
        <title>Multicomponent nature underlies the extraordinary mechanical properties of spider dragline silk.</title>
        <authorList>
            <person name="Kono N."/>
            <person name="Nakamura H."/>
            <person name="Mori M."/>
            <person name="Yoshida Y."/>
            <person name="Ohtoshi R."/>
            <person name="Malay A.D."/>
            <person name="Moran D.A.P."/>
            <person name="Tomita M."/>
            <person name="Numata K."/>
            <person name="Arakawa K."/>
        </authorList>
    </citation>
    <scope>NUCLEOTIDE SEQUENCE</scope>
</reference>
<dbReference type="Proteomes" id="UP000887116">
    <property type="component" value="Unassembled WGS sequence"/>
</dbReference>
<dbReference type="InterPro" id="IPR032675">
    <property type="entry name" value="LRR_dom_sf"/>
</dbReference>
<keyword evidence="2" id="KW-1185">Reference proteome</keyword>
<dbReference type="AlphaFoldDB" id="A0A8X6KUB2"/>